<evidence type="ECO:0000256" key="5">
    <source>
        <dbReference type="ARBA" id="ARBA00023242"/>
    </source>
</evidence>
<feature type="compositionally biased region" description="Low complexity" evidence="6">
    <location>
        <begin position="57"/>
        <end position="75"/>
    </location>
</feature>
<evidence type="ECO:0000313" key="7">
    <source>
        <dbReference type="Ensembl" id="ENSOABP00000032194.1"/>
    </source>
</evidence>
<dbReference type="PROSITE" id="PS00351">
    <property type="entry name" value="TFIID"/>
    <property type="match status" value="1"/>
</dbReference>
<dbReference type="GO" id="GO:0005634">
    <property type="term" value="C:nucleus"/>
    <property type="evidence" value="ECO:0007669"/>
    <property type="project" value="UniProtKB-SubCell"/>
</dbReference>
<sequence length="320" mass="35239">MDQNNSIPAFQGLVASPQGAMTPGMPLFSPMMPYGSGLTPQPVQNTNSLSILEEQQRQQQAQQQQQQAQQQAQQASSGTPQAVIFLSSTFIMRNLGTSGQTPQLFHSQAVGGSTTTALPGNTPLFTTPLTPMTPITPYVSHLIPPTPIFVSTVNLGCKLDLKTIALRARNAEYNPKRFAAVIMRIREPRTTALIFSSGKMVCTGAKSEEQSRLAARKYARVVQKLGFPAKFLDFKIQNMVGSCDVKFPIRLEGLVLTHQQFSSYEPELFPGLIYRMIKPRIVLLIFVSGKVVLTGAKVRGEIYEAFENIYPILKGFRKTT</sequence>
<dbReference type="Ensembl" id="ENSOABT00000033081.2">
    <property type="protein sequence ID" value="ENSOABP00000032194.1"/>
    <property type="gene ID" value="ENSOABG00000014836.2"/>
</dbReference>
<evidence type="ECO:0000256" key="3">
    <source>
        <dbReference type="ARBA" id="ARBA00023125"/>
    </source>
</evidence>
<evidence type="ECO:0008006" key="9">
    <source>
        <dbReference type="Google" id="ProtNLM"/>
    </source>
</evidence>
<dbReference type="CDD" id="cd04516">
    <property type="entry name" value="TBP_eukaryotes"/>
    <property type="match status" value="1"/>
</dbReference>
<dbReference type="Gene3D" id="3.30.310.10">
    <property type="entry name" value="TATA-Binding Protein"/>
    <property type="match status" value="2"/>
</dbReference>
<dbReference type="AlphaFoldDB" id="A0A668TXT3"/>
<name>A0A668TXT3_OREAU</name>
<dbReference type="SUPFAM" id="SSF55945">
    <property type="entry name" value="TATA-box binding protein-like"/>
    <property type="match status" value="2"/>
</dbReference>
<evidence type="ECO:0000256" key="6">
    <source>
        <dbReference type="SAM" id="MobiDB-lite"/>
    </source>
</evidence>
<keyword evidence="5" id="KW-0539">Nucleus</keyword>
<gene>
    <name evidence="7" type="primary">TBP</name>
</gene>
<keyword evidence="4" id="KW-0804">Transcription</keyword>
<dbReference type="GO" id="GO:0006352">
    <property type="term" value="P:DNA-templated transcription initiation"/>
    <property type="evidence" value="ECO:0007669"/>
    <property type="project" value="InterPro"/>
</dbReference>
<feature type="region of interest" description="Disordered" evidence="6">
    <location>
        <begin position="54"/>
        <end position="77"/>
    </location>
</feature>
<accession>A0A668TXT3</accession>
<protein>
    <recommendedName>
        <fullName evidence="9">TATA-box binding protein</fullName>
    </recommendedName>
</protein>
<dbReference type="FunFam" id="3.30.310.10:FF:000002">
    <property type="entry name" value="TATA-box-binding protein 2"/>
    <property type="match status" value="1"/>
</dbReference>
<reference evidence="7" key="1">
    <citation type="submission" date="2025-08" db="UniProtKB">
        <authorList>
            <consortium name="Ensembl"/>
        </authorList>
    </citation>
    <scope>IDENTIFICATION</scope>
</reference>
<keyword evidence="8" id="KW-1185">Reference proteome</keyword>
<dbReference type="OMA" id="PPRICEQ"/>
<dbReference type="FunFam" id="3.30.310.10:FF:000001">
    <property type="entry name" value="TATA-box-binding protein 2"/>
    <property type="match status" value="1"/>
</dbReference>
<dbReference type="InterPro" id="IPR033710">
    <property type="entry name" value="TBP_eukaryotic"/>
</dbReference>
<comment type="subcellular location">
    <subcellularLocation>
        <location evidence="1">Nucleus</location>
    </subcellularLocation>
</comment>
<proteinExistence type="inferred from homology"/>
<organism evidence="7 8">
    <name type="scientific">Oreochromis aureus</name>
    <name type="common">Israeli tilapia</name>
    <name type="synonym">Chromis aureus</name>
    <dbReference type="NCBI Taxonomy" id="47969"/>
    <lineage>
        <taxon>Eukaryota</taxon>
        <taxon>Metazoa</taxon>
        <taxon>Chordata</taxon>
        <taxon>Craniata</taxon>
        <taxon>Vertebrata</taxon>
        <taxon>Euteleostomi</taxon>
        <taxon>Actinopterygii</taxon>
        <taxon>Neopterygii</taxon>
        <taxon>Teleostei</taxon>
        <taxon>Neoteleostei</taxon>
        <taxon>Acanthomorphata</taxon>
        <taxon>Ovalentaria</taxon>
        <taxon>Cichlomorphae</taxon>
        <taxon>Cichliformes</taxon>
        <taxon>Cichlidae</taxon>
        <taxon>African cichlids</taxon>
        <taxon>Pseudocrenilabrinae</taxon>
        <taxon>Oreochromini</taxon>
        <taxon>Oreochromis</taxon>
    </lineage>
</organism>
<dbReference type="InterPro" id="IPR000814">
    <property type="entry name" value="TBP"/>
</dbReference>
<dbReference type="Proteomes" id="UP000472276">
    <property type="component" value="Unassembled WGS sequence"/>
</dbReference>
<dbReference type="Pfam" id="PF00352">
    <property type="entry name" value="TBP"/>
    <property type="match status" value="2"/>
</dbReference>
<dbReference type="InterPro" id="IPR030491">
    <property type="entry name" value="TBP_CS"/>
</dbReference>
<evidence type="ECO:0000313" key="8">
    <source>
        <dbReference type="Proteomes" id="UP000472276"/>
    </source>
</evidence>
<comment type="similarity">
    <text evidence="2">Belongs to the TBP family.</text>
</comment>
<dbReference type="PANTHER" id="PTHR10126">
    <property type="entry name" value="TATA-BOX BINDING PROTEIN"/>
    <property type="match status" value="1"/>
</dbReference>
<dbReference type="PRINTS" id="PR00686">
    <property type="entry name" value="TIFACTORIID"/>
</dbReference>
<dbReference type="GO" id="GO:0003677">
    <property type="term" value="F:DNA binding"/>
    <property type="evidence" value="ECO:0007669"/>
    <property type="project" value="UniProtKB-KW"/>
</dbReference>
<evidence type="ECO:0000256" key="1">
    <source>
        <dbReference type="ARBA" id="ARBA00004123"/>
    </source>
</evidence>
<evidence type="ECO:0000256" key="2">
    <source>
        <dbReference type="ARBA" id="ARBA00005560"/>
    </source>
</evidence>
<evidence type="ECO:0000256" key="4">
    <source>
        <dbReference type="ARBA" id="ARBA00023163"/>
    </source>
</evidence>
<keyword evidence="3" id="KW-0238">DNA-binding</keyword>
<dbReference type="HAMAP" id="MF_00408">
    <property type="entry name" value="TATA_bind_prot_arch"/>
    <property type="match status" value="1"/>
</dbReference>
<reference evidence="7" key="2">
    <citation type="submission" date="2025-09" db="UniProtKB">
        <authorList>
            <consortium name="Ensembl"/>
        </authorList>
    </citation>
    <scope>IDENTIFICATION</scope>
</reference>
<dbReference type="InterPro" id="IPR012295">
    <property type="entry name" value="TBP_dom_sf"/>
</dbReference>